<dbReference type="GO" id="GO:0009372">
    <property type="term" value="P:quorum sensing"/>
    <property type="evidence" value="ECO:0007669"/>
    <property type="project" value="UniProtKB-UniRule"/>
</dbReference>
<dbReference type="AlphaFoldDB" id="B4RHX4"/>
<reference evidence="7 8" key="1">
    <citation type="journal article" date="2008" name="BMC Genomics">
        <title>Complete genome of Phenylobacterium zucineum - a novel facultative intracellular bacterium isolated from human erythroleukemia cell line K562.</title>
        <authorList>
            <person name="Luo Y."/>
            <person name="Xu X."/>
            <person name="Ding Z."/>
            <person name="Liu Z."/>
            <person name="Zhang B."/>
            <person name="Yan Z."/>
            <person name="Sun J."/>
            <person name="Hu S."/>
            <person name="Hu X."/>
        </authorList>
    </citation>
    <scope>NUCLEOTIDE SEQUENCE [LARGE SCALE GENOMIC DNA]</scope>
    <source>
        <strain evidence="8">HLK1</strain>
        <plasmid evidence="8">HLK1</plasmid>
        <plasmid evidence="8">Plasmid pHLK1</plasmid>
    </source>
</reference>
<dbReference type="Pfam" id="PF00765">
    <property type="entry name" value="Autoind_synth"/>
    <property type="match status" value="1"/>
</dbReference>
<proteinExistence type="inferred from homology"/>
<comment type="catalytic activity">
    <reaction evidence="6">
        <text>a fatty acyl-[ACP] + S-adenosyl-L-methionine = an N-acyl-L-homoserine lactone + S-methyl-5'-thioadenosine + holo-[ACP] + H(+)</text>
        <dbReference type="Rhea" id="RHEA:10096"/>
        <dbReference type="Rhea" id="RHEA-COMP:9685"/>
        <dbReference type="Rhea" id="RHEA-COMP:14125"/>
        <dbReference type="ChEBI" id="CHEBI:15378"/>
        <dbReference type="ChEBI" id="CHEBI:17509"/>
        <dbReference type="ChEBI" id="CHEBI:55474"/>
        <dbReference type="ChEBI" id="CHEBI:59789"/>
        <dbReference type="ChEBI" id="CHEBI:64479"/>
        <dbReference type="ChEBI" id="CHEBI:138651"/>
        <dbReference type="EC" id="2.3.1.184"/>
    </reaction>
</comment>
<geneLocation type="plasmid" evidence="8">
    <name>pHLK1</name>
</geneLocation>
<accession>B4RHX4</accession>
<dbReference type="PROSITE" id="PS51187">
    <property type="entry name" value="AUTOINDUCER_SYNTH_2"/>
    <property type="match status" value="1"/>
</dbReference>
<evidence type="ECO:0000256" key="2">
    <source>
        <dbReference type="ARBA" id="ARBA00022679"/>
    </source>
</evidence>
<dbReference type="PANTHER" id="PTHR39322:SF1">
    <property type="entry name" value="ISOVALERYL-HOMOSERINE LACTONE SYNTHASE"/>
    <property type="match status" value="1"/>
</dbReference>
<keyword evidence="1 5" id="KW-0673">Quorum sensing</keyword>
<dbReference type="RefSeq" id="WP_012520249.1">
    <property type="nucleotide sequence ID" value="NC_011143.1"/>
</dbReference>
<evidence type="ECO:0000256" key="1">
    <source>
        <dbReference type="ARBA" id="ARBA00022654"/>
    </source>
</evidence>
<dbReference type="GO" id="GO:0007165">
    <property type="term" value="P:signal transduction"/>
    <property type="evidence" value="ECO:0007669"/>
    <property type="project" value="TreeGrafter"/>
</dbReference>
<keyword evidence="2 6" id="KW-0808">Transferase</keyword>
<dbReference type="EC" id="2.3.1.184" evidence="6"/>
<dbReference type="Proteomes" id="UP000001868">
    <property type="component" value="Plasmid pHLK1"/>
</dbReference>
<dbReference type="InterPro" id="IPR016181">
    <property type="entry name" value="Acyl_CoA_acyltransferase"/>
</dbReference>
<dbReference type="Gene3D" id="3.40.630.30">
    <property type="match status" value="1"/>
</dbReference>
<evidence type="ECO:0000313" key="7">
    <source>
        <dbReference type="EMBL" id="ACG79949.1"/>
    </source>
</evidence>
<dbReference type="eggNOG" id="COG3916">
    <property type="taxonomic scope" value="Bacteria"/>
</dbReference>
<dbReference type="PANTHER" id="PTHR39322">
    <property type="entry name" value="ACYL-HOMOSERINE-LACTONE SYNTHASE"/>
    <property type="match status" value="1"/>
</dbReference>
<dbReference type="OrthoDB" id="6169313at2"/>
<dbReference type="SUPFAM" id="SSF55729">
    <property type="entry name" value="Acyl-CoA N-acyltransferases (Nat)"/>
    <property type="match status" value="1"/>
</dbReference>
<evidence type="ECO:0000256" key="3">
    <source>
        <dbReference type="ARBA" id="ARBA00022691"/>
    </source>
</evidence>
<evidence type="ECO:0000256" key="6">
    <source>
        <dbReference type="RuleBase" id="RU361135"/>
    </source>
</evidence>
<organism evidence="7 8">
    <name type="scientific">Phenylobacterium zucineum (strain HLK1)</name>
    <dbReference type="NCBI Taxonomy" id="450851"/>
    <lineage>
        <taxon>Bacteria</taxon>
        <taxon>Pseudomonadati</taxon>
        <taxon>Pseudomonadota</taxon>
        <taxon>Alphaproteobacteria</taxon>
        <taxon>Caulobacterales</taxon>
        <taxon>Caulobacteraceae</taxon>
        <taxon>Phenylobacterium</taxon>
    </lineage>
</organism>
<sequence length="236" mass="26790">MKVHIVTAANRDRYGRELDQMHRQRHEVFVGGLGWTELARRDGLERDQFDDVSAVYLLAMENGDVQGSLRLLPTWRRCMLTECWPQSVTRGQAPRGPGVWEWTRWCPGTLARPKTLVRARRALILAALEFARSRLIETYLTYCDTKFLGQLVELGWSPEPLGLPQPYGQGQAVGVAWPVEEDLLERTRALFNVRDPVALEVPARGRFSAPVWMLEQLLEAQPDAEVTSPLTTRLAA</sequence>
<dbReference type="KEGG" id="pzu:PHZ_p0006"/>
<keyword evidence="3 6" id="KW-0949">S-adenosyl-L-methionine</keyword>
<evidence type="ECO:0000256" key="4">
    <source>
        <dbReference type="ARBA" id="ARBA00022929"/>
    </source>
</evidence>
<comment type="similarity">
    <text evidence="5 6">Belongs to the autoinducer synthase family.</text>
</comment>
<keyword evidence="4 5" id="KW-0071">Autoinducer synthesis</keyword>
<evidence type="ECO:0000256" key="5">
    <source>
        <dbReference type="PROSITE-ProRule" id="PRU00533"/>
    </source>
</evidence>
<dbReference type="EMBL" id="CP000748">
    <property type="protein sequence ID" value="ACG79949.1"/>
    <property type="molecule type" value="Genomic_DNA"/>
</dbReference>
<dbReference type="PRINTS" id="PR01549">
    <property type="entry name" value="AUTOINDCRSYN"/>
</dbReference>
<protein>
    <recommendedName>
        <fullName evidence="6">Acyl-homoserine-lactone synthase</fullName>
        <ecNumber evidence="6">2.3.1.184</ecNumber>
    </recommendedName>
    <alternativeName>
        <fullName evidence="6">Autoinducer synthesis protein</fullName>
    </alternativeName>
</protein>
<dbReference type="GO" id="GO:0061579">
    <property type="term" value="F:N-acyl homoserine lactone synthase activity"/>
    <property type="evidence" value="ECO:0007669"/>
    <property type="project" value="UniProtKB-UniRule"/>
</dbReference>
<dbReference type="InterPro" id="IPR001690">
    <property type="entry name" value="Autoind_synthase"/>
</dbReference>
<gene>
    <name evidence="7" type="ordered locus">PHZ_p0006</name>
</gene>
<keyword evidence="8" id="KW-1185">Reference proteome</keyword>
<dbReference type="HOGENOM" id="CLU_085711_3_0_5"/>
<name>B4RHX4_PHEZH</name>
<evidence type="ECO:0000313" key="8">
    <source>
        <dbReference type="Proteomes" id="UP000001868"/>
    </source>
</evidence>
<keyword evidence="7" id="KW-0614">Plasmid</keyword>